<evidence type="ECO:0000313" key="3">
    <source>
        <dbReference type="Proteomes" id="UP000009134"/>
    </source>
</evidence>
<name>Q2G698_NOVAD</name>
<evidence type="ECO:0000256" key="1">
    <source>
        <dbReference type="SAM" id="MobiDB-lite"/>
    </source>
</evidence>
<dbReference type="EMBL" id="CP000248">
    <property type="protein sequence ID" value="ABD26625.1"/>
    <property type="molecule type" value="Genomic_DNA"/>
</dbReference>
<dbReference type="AlphaFoldDB" id="Q2G698"/>
<organism evidence="2 3">
    <name type="scientific">Novosphingobium aromaticivorans (strain ATCC 700278 / DSM 12444 / CCUG 56034 / CIP 105152 / NBRC 16084 / F199)</name>
    <dbReference type="NCBI Taxonomy" id="279238"/>
    <lineage>
        <taxon>Bacteria</taxon>
        <taxon>Pseudomonadati</taxon>
        <taxon>Pseudomonadota</taxon>
        <taxon>Alphaproteobacteria</taxon>
        <taxon>Sphingomonadales</taxon>
        <taxon>Sphingomonadaceae</taxon>
        <taxon>Novosphingobium</taxon>
    </lineage>
</organism>
<evidence type="ECO:0000313" key="2">
    <source>
        <dbReference type="EMBL" id="ABD26625.1"/>
    </source>
</evidence>
<dbReference type="Proteomes" id="UP000009134">
    <property type="component" value="Chromosome"/>
</dbReference>
<accession>Q2G698</accession>
<gene>
    <name evidence="2" type="ordered locus">Saro_2186</name>
</gene>
<protein>
    <submittedName>
        <fullName evidence="2">Uncharacterized protein</fullName>
    </submittedName>
</protein>
<keyword evidence="3" id="KW-1185">Reference proteome</keyword>
<proteinExistence type="predicted"/>
<reference evidence="3" key="1">
    <citation type="submission" date="2006-01" db="EMBL/GenBank/DDBJ databases">
        <title>Complete sequence of Novosphingobium aromaticivorans DSM 12444.</title>
        <authorList>
            <consortium name="US DOE Joint Genome Institute"/>
            <person name="Copeland A."/>
            <person name="Lucas S."/>
            <person name="Lapidus A."/>
            <person name="Barry K."/>
            <person name="Detter J.C."/>
            <person name="Glavina T."/>
            <person name="Hammon N."/>
            <person name="Israni S."/>
            <person name="Pitluck S."/>
            <person name="Chain P."/>
            <person name="Malfatti S."/>
            <person name="Shin M."/>
            <person name="Vergez L."/>
            <person name="Schmutz J."/>
            <person name="Larimer F."/>
            <person name="Land M."/>
            <person name="Kyrpides N."/>
            <person name="Ivanova N."/>
            <person name="Fredrickson J."/>
            <person name="Balkwill D."/>
            <person name="Romine M.F."/>
            <person name="Richardson P."/>
        </authorList>
    </citation>
    <scope>NUCLEOTIDE SEQUENCE [LARGE SCALE GENOMIC DNA]</scope>
    <source>
        <strain evidence="3">ATCC 700278 / DSM 12444 / CCUG 56034 / CIP 105152 / NBRC 16084 / F199</strain>
    </source>
</reference>
<feature type="compositionally biased region" description="Basic and acidic residues" evidence="1">
    <location>
        <begin position="68"/>
        <end position="88"/>
    </location>
</feature>
<sequence>MFFCQLIQRFVAYGVPNCPQLRGQEPAIDPVTDDAFCDPHSKGPRQLADPRIAIGTDGIDAYVASNIPDRKEAPHGPGHTECDTERQRFPGNGHLPERGVDQFLRGFPDTGRSH</sequence>
<feature type="region of interest" description="Disordered" evidence="1">
    <location>
        <begin position="29"/>
        <end position="48"/>
    </location>
</feature>
<feature type="region of interest" description="Disordered" evidence="1">
    <location>
        <begin position="68"/>
        <end position="114"/>
    </location>
</feature>
<dbReference type="HOGENOM" id="CLU_2118533_0_0_5"/>
<dbReference type="KEGG" id="nar:Saro_2186"/>
<dbReference type="STRING" id="279238.Saro_2186"/>